<dbReference type="InterPro" id="IPR026444">
    <property type="entry name" value="Secre_tail"/>
</dbReference>
<evidence type="ECO:0000259" key="2">
    <source>
        <dbReference type="Pfam" id="PF18962"/>
    </source>
</evidence>
<dbReference type="NCBIfam" id="TIGR04183">
    <property type="entry name" value="Por_Secre_tail"/>
    <property type="match status" value="1"/>
</dbReference>
<dbReference type="OrthoDB" id="9791748at2"/>
<dbReference type="Gene3D" id="2.60.40.4070">
    <property type="match status" value="1"/>
</dbReference>
<dbReference type="SUPFAM" id="SSF51126">
    <property type="entry name" value="Pectin lyase-like"/>
    <property type="match status" value="1"/>
</dbReference>
<keyword evidence="1" id="KW-0732">Signal</keyword>
<dbReference type="Proteomes" id="UP000009011">
    <property type="component" value="Chromosome"/>
</dbReference>
<dbReference type="KEGG" id="mro:MROS_0088"/>
<organism evidence="3 4">
    <name type="scientific">Melioribacter roseus (strain DSM 23840 / JCM 17771 / VKM B-2668 / P3M-2)</name>
    <dbReference type="NCBI Taxonomy" id="1191523"/>
    <lineage>
        <taxon>Bacteria</taxon>
        <taxon>Pseudomonadati</taxon>
        <taxon>Ignavibacteriota</taxon>
        <taxon>Ignavibacteria</taxon>
        <taxon>Ignavibacteriales</taxon>
        <taxon>Melioribacteraceae</taxon>
        <taxon>Melioribacter</taxon>
    </lineage>
</organism>
<evidence type="ECO:0000313" key="3">
    <source>
        <dbReference type="EMBL" id="AFN73332.1"/>
    </source>
</evidence>
<protein>
    <submittedName>
        <fullName evidence="3">Cellulase</fullName>
    </submittedName>
</protein>
<dbReference type="RefSeq" id="WP_014854769.1">
    <property type="nucleotide sequence ID" value="NC_018178.1"/>
</dbReference>
<name>I6YS01_MELRP</name>
<dbReference type="InterPro" id="IPR011050">
    <property type="entry name" value="Pectin_lyase_fold/virulence"/>
</dbReference>
<dbReference type="Pfam" id="PF18962">
    <property type="entry name" value="Por_Secre_tail"/>
    <property type="match status" value="1"/>
</dbReference>
<dbReference type="STRING" id="1191523.MROS_0088"/>
<dbReference type="HOGENOM" id="CLU_410976_0_0_10"/>
<evidence type="ECO:0000313" key="4">
    <source>
        <dbReference type="Proteomes" id="UP000009011"/>
    </source>
</evidence>
<dbReference type="EMBL" id="CP003557">
    <property type="protein sequence ID" value="AFN73332.1"/>
    <property type="molecule type" value="Genomic_DNA"/>
</dbReference>
<feature type="chain" id="PRO_5003706779" evidence="1">
    <location>
        <begin position="21"/>
        <end position="574"/>
    </location>
</feature>
<proteinExistence type="predicted"/>
<evidence type="ECO:0000256" key="1">
    <source>
        <dbReference type="SAM" id="SignalP"/>
    </source>
</evidence>
<dbReference type="eggNOG" id="COG0739">
    <property type="taxonomic scope" value="Bacteria"/>
</dbReference>
<feature type="signal peptide" evidence="1">
    <location>
        <begin position="1"/>
        <end position="20"/>
    </location>
</feature>
<feature type="domain" description="Secretion system C-terminal sorting" evidence="2">
    <location>
        <begin position="491"/>
        <end position="558"/>
    </location>
</feature>
<keyword evidence="4" id="KW-1185">Reference proteome</keyword>
<reference evidence="3 4" key="1">
    <citation type="journal article" date="2013" name="PLoS ONE">
        <title>Genomic analysis of Melioribacter roseus, facultatively anaerobic organotrophic bacterium representing a novel deep lineage within Bacteriodetes/Chlorobi group.</title>
        <authorList>
            <person name="Kadnikov V.V."/>
            <person name="Mardanov A.V."/>
            <person name="Podosokorskaya O.A."/>
            <person name="Gavrilov S.N."/>
            <person name="Kublanov I.V."/>
            <person name="Beletsky A.V."/>
            <person name="Bonch-Osmolovskaya E.A."/>
            <person name="Ravin N.V."/>
        </authorList>
    </citation>
    <scope>NUCLEOTIDE SEQUENCE [LARGE SCALE GENOMIC DNA]</scope>
    <source>
        <strain evidence="4">JCM 17771 / P3M-2</strain>
    </source>
</reference>
<sequence length="574" mass="64955">MKRLVLPFMVFFVFVSYLSAQTVLDPNQFVNVQIAADTLADGSHDPAKTVYLAESGQIYAFDGTLDVDFDLVILGPDNTWIKNQTAPPVFLQIPAADGSARDMIHIKAGGSVTIKNVIVDGNLSNGELVGAFIVNQGGHKIIYDNCAFGEIKWFTLRNQAYADTISVTNCLFINMVRKASSPFNGMLLRIDAGVENFIFENNTSINSGRLFGNGGNFFTSKEIEVHNTYLNMQVNGHELHWYEALQANNIYYNWSYRGRTLRTNHYEAPFTTWDHHYEIAEKLDSISLYQGMNAFYLDPAFPEFWDSVINPNFENDSDKVIMCYLWPKGVDTTITEDDNFTVGKNYWQFDPMFVNNTSNLEGMLAWDKYYWLKESTWPDWRVELVVDYDADGQPILNWPPKFDLSYQNDTLLTGGTDGLPLGDLNWFPDKKAIYLANRDQYLAALRDSMTNAKYVYIPGDSLSAFITKDNLVSVEQYDNNVPNDYYLGNNYPNPFNPTTTIRFGLPEQSVVTMTVYNVLGQKVFEMTEKALSAGNHSLHFNASNLSSGIYIYTIAAKGVNGKNFVASKKMMLLK</sequence>
<accession>I6YS01</accession>
<dbReference type="AlphaFoldDB" id="I6YS01"/>
<gene>
    <name evidence="3" type="ordered locus">MROS_0088</name>
</gene>